<dbReference type="Gene3D" id="3.80.10.10">
    <property type="entry name" value="Ribonuclease Inhibitor"/>
    <property type="match status" value="1"/>
</dbReference>
<evidence type="ECO:0000313" key="2">
    <source>
        <dbReference type="EMBL" id="TVU41926.1"/>
    </source>
</evidence>
<feature type="coiled-coil region" evidence="1">
    <location>
        <begin position="973"/>
        <end position="1011"/>
    </location>
</feature>
<accession>A0A5J9W233</accession>
<gene>
    <name evidence="2" type="ORF">EJB05_15486</name>
</gene>
<keyword evidence="3" id="KW-1185">Reference proteome</keyword>
<dbReference type="InterPro" id="IPR050905">
    <property type="entry name" value="Plant_NBS-LRR"/>
</dbReference>
<comment type="caution">
    <text evidence="2">The sequence shown here is derived from an EMBL/GenBank/DDBJ whole genome shotgun (WGS) entry which is preliminary data.</text>
</comment>
<dbReference type="PANTHER" id="PTHR33463">
    <property type="entry name" value="NB-ARC DOMAIN-CONTAINING PROTEIN-RELATED"/>
    <property type="match status" value="1"/>
</dbReference>
<sequence length="1114" mass="128082">MQVIKADTIDAAAEQILILLKEDPDTARSFSSRNNVFYFDGWDGLGASAVLLAIARHLTAKLKKEPASAGSSVSAGLEFEQVMHIDYSKRESKRALQKAVAEQLELPAKVMEMFDKQDEEDDFCGVAQDSRKEVEHVTQVMYQHIQKLNRRLLVIFHNGSSEEIDLASLCGFPLSGYSTNKMLWTFQGRFRLKPRSKVDSALKSAGTTDAFLLATSPIPYSHDLWSYCVREEADELVAVLKINTDPQGIISQHAQVLVECFMYMLELCRKRHQSIYYDLATHSANYWICDGVINQPRLGETGKGAYDGDDGLWRTAEALQCEMQLDAEYHQDLLPLHLARFVERRPYWTSPTCGIFLLTPTTRAVFQHSLDKQISVLKLSCCTINFPSLPFLCCHNLRFLWLDHCQVVKISSSSTTCGAGTEDDDIRRCFQRLWVLDVRYTVGCNKILSAQMMDHMTHLRELNVMGAQDWDIGQLQGRLPNIRKLRVQKSTTILCSCSEDDLFSEANKMELLDFSGNETNDSMRSLCVPGISNNNSCLETVIVDGCARLEKISFRGCTNLKNILLRGELDNLHALDISSTAVKTLDLTTIETLFLDELYLLDCKKLCAIMWPPKDKRDSNIPGKLRIDTTQSAQPTQCGEQEESSSTGTSLSYIPVLHGNRPVSEFDWYISLRDQRLLVSLAPVYSSRKTYVEISSTNVATGSSKYERTVERGHKSLMPVISTQQQKQSMCALIYAHITLENLQQGDDGSNGYAAGIGWMWPCPDAPHLPKQSCYMQIQDQQGTITVPDFVIHHAKILHVKDSLSITILPSSVASGSEWHVLEWCRIERCPELECVFEPGHIRSQSFEYKLKTFWASQLLKAYYIWKWSEPSIVYRKFDDLTYLHLDFCPRLVHILPLGLLMNTSREERANHSFRCLETLEIMWCGDLREVFPLDLHIKQQLQLQQRQRLLRQRLQERRPQPMRLGRRQLRQEWQLEQERQKLLQQLERQLQELERQLQELEQQRLELLRRQQPITVDFPKLKRIHLHELPTLHSIWEPGRISAPELETVKIRGCWSLKCLPTVQKVVLCECEMEWWDSLQWEVASQKKLYKPIHPKYYKKATLLRGSVLRLEI</sequence>
<protein>
    <submittedName>
        <fullName evidence="2">Uncharacterized protein</fullName>
    </submittedName>
</protein>
<dbReference type="InterPro" id="IPR032675">
    <property type="entry name" value="LRR_dom_sf"/>
</dbReference>
<dbReference type="Gramene" id="TVU41926">
    <property type="protein sequence ID" value="TVU41926"/>
    <property type="gene ID" value="EJB05_15486"/>
</dbReference>
<proteinExistence type="predicted"/>
<dbReference type="PANTHER" id="PTHR33463:SF148">
    <property type="entry name" value="NB-ARC DOMAIN-CONTAINING PROTEIN"/>
    <property type="match status" value="1"/>
</dbReference>
<dbReference type="SUPFAM" id="SSF52058">
    <property type="entry name" value="L domain-like"/>
    <property type="match status" value="1"/>
</dbReference>
<dbReference type="OrthoDB" id="681717at2759"/>
<evidence type="ECO:0000313" key="3">
    <source>
        <dbReference type="Proteomes" id="UP000324897"/>
    </source>
</evidence>
<dbReference type="Proteomes" id="UP000324897">
    <property type="component" value="Chromosome 4"/>
</dbReference>
<dbReference type="AlphaFoldDB" id="A0A5J9W233"/>
<name>A0A5J9W233_9POAL</name>
<organism evidence="2 3">
    <name type="scientific">Eragrostis curvula</name>
    <name type="common">weeping love grass</name>
    <dbReference type="NCBI Taxonomy" id="38414"/>
    <lineage>
        <taxon>Eukaryota</taxon>
        <taxon>Viridiplantae</taxon>
        <taxon>Streptophyta</taxon>
        <taxon>Embryophyta</taxon>
        <taxon>Tracheophyta</taxon>
        <taxon>Spermatophyta</taxon>
        <taxon>Magnoliopsida</taxon>
        <taxon>Liliopsida</taxon>
        <taxon>Poales</taxon>
        <taxon>Poaceae</taxon>
        <taxon>PACMAD clade</taxon>
        <taxon>Chloridoideae</taxon>
        <taxon>Eragrostideae</taxon>
        <taxon>Eragrostidinae</taxon>
        <taxon>Eragrostis</taxon>
    </lineage>
</organism>
<dbReference type="EMBL" id="RWGY01000007">
    <property type="protein sequence ID" value="TVU41926.1"/>
    <property type="molecule type" value="Genomic_DNA"/>
</dbReference>
<feature type="non-terminal residue" evidence="2">
    <location>
        <position position="1"/>
    </location>
</feature>
<keyword evidence="1" id="KW-0175">Coiled coil</keyword>
<evidence type="ECO:0000256" key="1">
    <source>
        <dbReference type="SAM" id="Coils"/>
    </source>
</evidence>
<reference evidence="2 3" key="1">
    <citation type="journal article" date="2019" name="Sci. Rep.">
        <title>A high-quality genome of Eragrostis curvula grass provides insights into Poaceae evolution and supports new strategies to enhance forage quality.</title>
        <authorList>
            <person name="Carballo J."/>
            <person name="Santos B.A.C.M."/>
            <person name="Zappacosta D."/>
            <person name="Garbus I."/>
            <person name="Selva J.P."/>
            <person name="Gallo C.A."/>
            <person name="Diaz A."/>
            <person name="Albertini E."/>
            <person name="Caccamo M."/>
            <person name="Echenique V."/>
        </authorList>
    </citation>
    <scope>NUCLEOTIDE SEQUENCE [LARGE SCALE GENOMIC DNA]</scope>
    <source>
        <strain evidence="3">cv. Victoria</strain>
        <tissue evidence="2">Leaf</tissue>
    </source>
</reference>